<feature type="compositionally biased region" description="Polar residues" evidence="2">
    <location>
        <begin position="622"/>
        <end position="636"/>
    </location>
</feature>
<dbReference type="InterPro" id="IPR007219">
    <property type="entry name" value="XnlR_reg_dom"/>
</dbReference>
<evidence type="ECO:0000256" key="3">
    <source>
        <dbReference type="SAM" id="Phobius"/>
    </source>
</evidence>
<evidence type="ECO:0000256" key="1">
    <source>
        <dbReference type="ARBA" id="ARBA00023242"/>
    </source>
</evidence>
<dbReference type="PANTHER" id="PTHR46910:SF17">
    <property type="entry name" value="SCFA-RELATED"/>
    <property type="match status" value="1"/>
</dbReference>
<dbReference type="Proteomes" id="UP001244011">
    <property type="component" value="Unassembled WGS sequence"/>
</dbReference>
<feature type="transmembrane region" description="Helical" evidence="3">
    <location>
        <begin position="172"/>
        <end position="188"/>
    </location>
</feature>
<organism evidence="5 6">
    <name type="scientific">Phialemonium atrogriseum</name>
    <dbReference type="NCBI Taxonomy" id="1093897"/>
    <lineage>
        <taxon>Eukaryota</taxon>
        <taxon>Fungi</taxon>
        <taxon>Dikarya</taxon>
        <taxon>Ascomycota</taxon>
        <taxon>Pezizomycotina</taxon>
        <taxon>Sordariomycetes</taxon>
        <taxon>Sordariomycetidae</taxon>
        <taxon>Cephalothecales</taxon>
        <taxon>Cephalothecaceae</taxon>
        <taxon>Phialemonium</taxon>
    </lineage>
</organism>
<dbReference type="GO" id="GO:0003700">
    <property type="term" value="F:DNA-binding transcription factor activity"/>
    <property type="evidence" value="ECO:0007669"/>
    <property type="project" value="InterPro"/>
</dbReference>
<accession>A0AAJ0C186</accession>
<keyword evidence="3" id="KW-1133">Transmembrane helix</keyword>
<dbReference type="CDD" id="cd12148">
    <property type="entry name" value="fungal_TF_MHR"/>
    <property type="match status" value="1"/>
</dbReference>
<protein>
    <submittedName>
        <fullName evidence="5">Fungal-specific transcription factor domain-containing protein</fullName>
    </submittedName>
</protein>
<dbReference type="SMART" id="SM00906">
    <property type="entry name" value="Fungal_trans"/>
    <property type="match status" value="1"/>
</dbReference>
<dbReference type="GO" id="GO:0003677">
    <property type="term" value="F:DNA binding"/>
    <property type="evidence" value="ECO:0007669"/>
    <property type="project" value="InterPro"/>
</dbReference>
<evidence type="ECO:0000313" key="6">
    <source>
        <dbReference type="Proteomes" id="UP001244011"/>
    </source>
</evidence>
<evidence type="ECO:0000259" key="4">
    <source>
        <dbReference type="SMART" id="SM00906"/>
    </source>
</evidence>
<keyword evidence="1" id="KW-0539">Nucleus</keyword>
<dbReference type="GO" id="GO:0006351">
    <property type="term" value="P:DNA-templated transcription"/>
    <property type="evidence" value="ECO:0007669"/>
    <property type="project" value="InterPro"/>
</dbReference>
<keyword evidence="3" id="KW-0812">Transmembrane</keyword>
<dbReference type="EMBL" id="MU839006">
    <property type="protein sequence ID" value="KAK1768278.1"/>
    <property type="molecule type" value="Genomic_DNA"/>
</dbReference>
<keyword evidence="6" id="KW-1185">Reference proteome</keyword>
<feature type="region of interest" description="Disordered" evidence="2">
    <location>
        <begin position="1"/>
        <end position="56"/>
    </location>
</feature>
<sequence length="721" mass="79797">MPNARTPPSGQDLDVDTPAHAREPLPLPLPLPSSTRQSSVAAEQRDQVEQAQERTSAFHLVDRASPSTKTNYSIFKKYRFNKSTKSRVVDAIPDASPSATAAAASAHGVDDRVPVRELIGIDLPPRDVAHALLDSYVDAIHWYLMVIHEPSFRDRLDTVLTTGLVHRRQRPFLVLVLIVLVLGAWHIGAEPKEGSCAGVDIPQLEARMLEAAERWYLPSWEETAVETVSFSYLLASYYLYCGRARAAFLTMQATVGAAQSMGLHVESTWGAIDPIERELRRRTWWGVVVGAGYLAMSYGRPCILAEDDFQVRQPIDVDDSSDTCPGFHSLEQRDDGKFWPVTIQSFQRYRAKLYIIVASITRDVYVKRSRNFDEITNRVRELHSRLLDWERTIPPELKLDSYIGHSLDGPEKSLIRIFAVQAMSLQISYDNIQLFLFRPFLSHGKLSDMHDAVWDGVLPSPASDQAGRQLADIVTTAWNQCWVSALRTSLMGQHLGIARLIRRSPPSVHTGVSAFTAAVVLCLLALSNPLSARGQECKRGIARLIQVAGKAELDAPIWMQMTQVLEDLMHVIAAEETKALVSGDGDLAPQHGIVSLPVFGVPPSLYPAPRAQSRREQASHGLASSQAGSTTGPTNVRLETQQVGTSTLFEQPCPAEAVEEICSPQSSDMRMAAVLHSMSQPVGGPATRMVLPDFSIYPEWLGENLLNQSQTWIWDDAFSSI</sequence>
<gene>
    <name evidence="5" type="ORF">QBC33DRAFT_585370</name>
</gene>
<proteinExistence type="predicted"/>
<dbReference type="GO" id="GO:0008270">
    <property type="term" value="F:zinc ion binding"/>
    <property type="evidence" value="ECO:0007669"/>
    <property type="project" value="InterPro"/>
</dbReference>
<dbReference type="RefSeq" id="XP_060284491.1">
    <property type="nucleotide sequence ID" value="XM_060431435.1"/>
</dbReference>
<reference evidence="5" key="1">
    <citation type="submission" date="2023-06" db="EMBL/GenBank/DDBJ databases">
        <title>Genome-scale phylogeny and comparative genomics of the fungal order Sordariales.</title>
        <authorList>
            <consortium name="Lawrence Berkeley National Laboratory"/>
            <person name="Hensen N."/>
            <person name="Bonometti L."/>
            <person name="Westerberg I."/>
            <person name="Brannstrom I.O."/>
            <person name="Guillou S."/>
            <person name="Cros-Aarteil S."/>
            <person name="Calhoun S."/>
            <person name="Haridas S."/>
            <person name="Kuo A."/>
            <person name="Mondo S."/>
            <person name="Pangilinan J."/>
            <person name="Riley R."/>
            <person name="Labutti K."/>
            <person name="Andreopoulos B."/>
            <person name="Lipzen A."/>
            <person name="Chen C."/>
            <person name="Yanf M."/>
            <person name="Daum C."/>
            <person name="Ng V."/>
            <person name="Clum A."/>
            <person name="Steindorff A."/>
            <person name="Ohm R."/>
            <person name="Martin F."/>
            <person name="Silar P."/>
            <person name="Natvig D."/>
            <person name="Lalanne C."/>
            <person name="Gautier V."/>
            <person name="Ament-Velasquez S.L."/>
            <person name="Kruys A."/>
            <person name="Hutchinson M.I."/>
            <person name="Powell A.J."/>
            <person name="Barry K."/>
            <person name="Miller A.N."/>
            <person name="Grigoriev I.V."/>
            <person name="Debuchy R."/>
            <person name="Gladieux P."/>
            <person name="Thoren M.H."/>
            <person name="Johannesson H."/>
        </authorList>
    </citation>
    <scope>NUCLEOTIDE SEQUENCE</scope>
    <source>
        <strain evidence="5">8032-3</strain>
    </source>
</reference>
<comment type="caution">
    <text evidence="5">The sequence shown here is derived from an EMBL/GenBank/DDBJ whole genome shotgun (WGS) entry which is preliminary data.</text>
</comment>
<dbReference type="PANTHER" id="PTHR46910">
    <property type="entry name" value="TRANSCRIPTION FACTOR PDR1"/>
    <property type="match status" value="1"/>
</dbReference>
<dbReference type="Pfam" id="PF04082">
    <property type="entry name" value="Fungal_trans"/>
    <property type="match status" value="1"/>
</dbReference>
<name>A0AAJ0C186_9PEZI</name>
<keyword evidence="3" id="KW-0472">Membrane</keyword>
<dbReference type="AlphaFoldDB" id="A0AAJ0C186"/>
<dbReference type="InterPro" id="IPR050987">
    <property type="entry name" value="AtrR-like"/>
</dbReference>
<feature type="compositionally biased region" description="Basic and acidic residues" evidence="2">
    <location>
        <begin position="43"/>
        <end position="52"/>
    </location>
</feature>
<feature type="domain" description="Xylanolytic transcriptional activator regulatory" evidence="4">
    <location>
        <begin position="247"/>
        <end position="320"/>
    </location>
</feature>
<feature type="region of interest" description="Disordered" evidence="2">
    <location>
        <begin position="610"/>
        <end position="636"/>
    </location>
</feature>
<evidence type="ECO:0000256" key="2">
    <source>
        <dbReference type="SAM" id="MobiDB-lite"/>
    </source>
</evidence>
<evidence type="ECO:0000313" key="5">
    <source>
        <dbReference type="EMBL" id="KAK1768278.1"/>
    </source>
</evidence>
<dbReference type="GeneID" id="85314622"/>